<proteinExistence type="predicted"/>
<organism evidence="2 3">
    <name type="scientific">Anaerobacillus alkalidiazotrophicus</name>
    <dbReference type="NCBI Taxonomy" id="472963"/>
    <lineage>
        <taxon>Bacteria</taxon>
        <taxon>Bacillati</taxon>
        <taxon>Bacillota</taxon>
        <taxon>Bacilli</taxon>
        <taxon>Bacillales</taxon>
        <taxon>Bacillaceae</taxon>
        <taxon>Anaerobacillus</taxon>
    </lineage>
</organism>
<keyword evidence="3" id="KW-1185">Reference proteome</keyword>
<dbReference type="EMBL" id="MLQS01000001">
    <property type="protein sequence ID" value="OIJ22018.1"/>
    <property type="molecule type" value="Genomic_DNA"/>
</dbReference>
<dbReference type="STRING" id="472963.BKP45_04900"/>
<evidence type="ECO:0008006" key="4">
    <source>
        <dbReference type="Google" id="ProtNLM"/>
    </source>
</evidence>
<name>A0A1S2MB80_9BACI</name>
<protein>
    <recommendedName>
        <fullName evidence="4">RNA methyltransferase</fullName>
    </recommendedName>
</protein>
<accession>A0A1S2MB80</accession>
<comment type="caution">
    <text evidence="2">The sequence shown here is derived from an EMBL/GenBank/DDBJ whole genome shotgun (WGS) entry which is preliminary data.</text>
</comment>
<gene>
    <name evidence="2" type="ORF">BKP45_04900</name>
</gene>
<dbReference type="OrthoDB" id="6710127at2"/>
<dbReference type="RefSeq" id="WP_071388588.1">
    <property type="nucleotide sequence ID" value="NZ_MLQS01000001.1"/>
</dbReference>
<feature type="region of interest" description="Disordered" evidence="1">
    <location>
        <begin position="35"/>
        <end position="54"/>
    </location>
</feature>
<reference evidence="2 3" key="1">
    <citation type="submission" date="2016-10" db="EMBL/GenBank/DDBJ databases">
        <title>Draft genome sequences of four alkaliphilic bacteria belonging to the Anaerobacillus genus.</title>
        <authorList>
            <person name="Bassil N.M."/>
            <person name="Lloyd J.R."/>
        </authorList>
    </citation>
    <scope>NUCLEOTIDE SEQUENCE [LARGE SCALE GENOMIC DNA]</scope>
    <source>
        <strain evidence="2 3">DSM 22531</strain>
    </source>
</reference>
<evidence type="ECO:0000313" key="3">
    <source>
        <dbReference type="Proteomes" id="UP000180057"/>
    </source>
</evidence>
<dbReference type="Proteomes" id="UP000180057">
    <property type="component" value="Unassembled WGS sequence"/>
</dbReference>
<sequence length="69" mass="8186">MATYVQIQQYVKHKYGYIPKTCWIAHMKEVCGLKPKTSHNRHSSNNRINPCPSNKEEHIKDAFKHFKMI</sequence>
<evidence type="ECO:0000256" key="1">
    <source>
        <dbReference type="SAM" id="MobiDB-lite"/>
    </source>
</evidence>
<dbReference type="AlphaFoldDB" id="A0A1S2MB80"/>
<evidence type="ECO:0000313" key="2">
    <source>
        <dbReference type="EMBL" id="OIJ22018.1"/>
    </source>
</evidence>